<organism evidence="1 2">
    <name type="scientific">Portunus trituberculatus</name>
    <name type="common">Swimming crab</name>
    <name type="synonym">Neptunus trituberculatus</name>
    <dbReference type="NCBI Taxonomy" id="210409"/>
    <lineage>
        <taxon>Eukaryota</taxon>
        <taxon>Metazoa</taxon>
        <taxon>Ecdysozoa</taxon>
        <taxon>Arthropoda</taxon>
        <taxon>Crustacea</taxon>
        <taxon>Multicrustacea</taxon>
        <taxon>Malacostraca</taxon>
        <taxon>Eumalacostraca</taxon>
        <taxon>Eucarida</taxon>
        <taxon>Decapoda</taxon>
        <taxon>Pleocyemata</taxon>
        <taxon>Brachyura</taxon>
        <taxon>Eubrachyura</taxon>
        <taxon>Portunoidea</taxon>
        <taxon>Portunidae</taxon>
        <taxon>Portuninae</taxon>
        <taxon>Portunus</taxon>
    </lineage>
</organism>
<accession>A0A5B7FEH4</accession>
<dbReference type="EMBL" id="VSRR010006989">
    <property type="protein sequence ID" value="MPC46000.1"/>
    <property type="molecule type" value="Genomic_DNA"/>
</dbReference>
<dbReference type="Proteomes" id="UP000324222">
    <property type="component" value="Unassembled WGS sequence"/>
</dbReference>
<name>A0A5B7FEH4_PORTR</name>
<dbReference type="AlphaFoldDB" id="A0A5B7FEH4"/>
<protein>
    <submittedName>
        <fullName evidence="1">Uncharacterized protein</fullName>
    </submittedName>
</protein>
<evidence type="ECO:0000313" key="2">
    <source>
        <dbReference type="Proteomes" id="UP000324222"/>
    </source>
</evidence>
<proteinExistence type="predicted"/>
<evidence type="ECO:0000313" key="1">
    <source>
        <dbReference type="EMBL" id="MPC46000.1"/>
    </source>
</evidence>
<gene>
    <name evidence="1" type="ORF">E2C01_039707</name>
</gene>
<reference evidence="1" key="1">
    <citation type="submission" date="2019-05" db="EMBL/GenBank/DDBJ databases">
        <title>Another draft genome of Portunus trituberculatus and its Hox gene families provides insights of decapod evolution.</title>
        <authorList>
            <person name="Jeong J.-H."/>
            <person name="Song I."/>
            <person name="Kim S."/>
            <person name="Choi T."/>
            <person name="Kim D."/>
            <person name="Ryu S."/>
            <person name="Kim W."/>
        </authorList>
    </citation>
    <scope>NUCLEOTIDE SEQUENCE [LARGE SCALE GENOMIC DNA]</scope>
    <source>
        <tissue evidence="1">Muscle</tissue>
    </source>
</reference>
<keyword evidence="2" id="KW-1185">Reference proteome</keyword>
<comment type="caution">
    <text evidence="1">The sequence shown here is derived from an EMBL/GenBank/DDBJ whole genome shotgun (WGS) entry which is preliminary data.</text>
</comment>
<sequence length="89" mass="9941">MSSLCNGEDWLGDQQATEMRVLDKHSDHLSSFIGKPTEIQVRHVLTAKLLPRNWVTPRPSCGDRLSRAAPQMPEVDILELPPQQAKNPG</sequence>